<name>A0AB34J8E4_PRYPA</name>
<organism evidence="3 4">
    <name type="scientific">Prymnesium parvum</name>
    <name type="common">Toxic golden alga</name>
    <dbReference type="NCBI Taxonomy" id="97485"/>
    <lineage>
        <taxon>Eukaryota</taxon>
        <taxon>Haptista</taxon>
        <taxon>Haptophyta</taxon>
        <taxon>Prymnesiophyceae</taxon>
        <taxon>Prymnesiales</taxon>
        <taxon>Prymnesiaceae</taxon>
        <taxon>Prymnesium</taxon>
    </lineage>
</organism>
<keyword evidence="4" id="KW-1185">Reference proteome</keyword>
<gene>
    <name evidence="3" type="ORF">AB1Y20_002182</name>
</gene>
<evidence type="ECO:0000256" key="1">
    <source>
        <dbReference type="SAM" id="MobiDB-lite"/>
    </source>
</evidence>
<keyword evidence="2" id="KW-0732">Signal</keyword>
<feature type="chain" id="PRO_5044289442" description="Methyltransferase type 11 domain-containing protein" evidence="2">
    <location>
        <begin position="20"/>
        <end position="435"/>
    </location>
</feature>
<evidence type="ECO:0000313" key="4">
    <source>
        <dbReference type="Proteomes" id="UP001515480"/>
    </source>
</evidence>
<feature type="compositionally biased region" description="Low complexity" evidence="1">
    <location>
        <begin position="115"/>
        <end position="132"/>
    </location>
</feature>
<proteinExistence type="predicted"/>
<sequence length="435" mass="46589">MRRLALLVVIACALCVLLASSLHHRAGQAWIAAHRAVHIGLAARAQLPFPRPPPLHAMPPPDPPQDAASEASLFVEPLTTSDAARGGAIDLRALAPDAEQSSLGGATARGEEARGVAAASRAQRSGSASPPAEVSGEATSRGSGGGALERQGRPASPSAEASGGGVALHKQQKAWLEACVNASTLHDAVPNSEYWRQRRYYLFYKHLLCVVWRYAARASSVLDVGSAVPPFINLLTWITNKTILGPRFAGNVAKGGAEMYSLERIQTKYGVGAIQADFLEWASPDTARPAAAMAADMVLCSEVIEHVDQPQEFVRKLLKTAPVVILSVPYRWKACDHVKCHHKVNSITREMIRGWAGRQPDAYDLVKESSGEQRIICVFRSREGVALAAGEGADFPPRLPAVAISPTVGITNATKWNKRVGGSHKKRVPTSKTKR</sequence>
<accession>A0AB34J8E4</accession>
<evidence type="ECO:0008006" key="5">
    <source>
        <dbReference type="Google" id="ProtNLM"/>
    </source>
</evidence>
<feature type="region of interest" description="Disordered" evidence="1">
    <location>
        <begin position="100"/>
        <end position="164"/>
    </location>
</feature>
<dbReference type="EMBL" id="JBGBPQ010000011">
    <property type="protein sequence ID" value="KAL1515562.1"/>
    <property type="molecule type" value="Genomic_DNA"/>
</dbReference>
<evidence type="ECO:0000313" key="3">
    <source>
        <dbReference type="EMBL" id="KAL1515562.1"/>
    </source>
</evidence>
<feature type="signal peptide" evidence="2">
    <location>
        <begin position="1"/>
        <end position="19"/>
    </location>
</feature>
<comment type="caution">
    <text evidence="3">The sequence shown here is derived from an EMBL/GenBank/DDBJ whole genome shotgun (WGS) entry which is preliminary data.</text>
</comment>
<dbReference type="SUPFAM" id="SSF53335">
    <property type="entry name" value="S-adenosyl-L-methionine-dependent methyltransferases"/>
    <property type="match status" value="1"/>
</dbReference>
<reference evidence="3 4" key="1">
    <citation type="journal article" date="2024" name="Science">
        <title>Giant polyketide synthase enzymes in the biosynthesis of giant marine polyether toxins.</title>
        <authorList>
            <person name="Fallon T.R."/>
            <person name="Shende V.V."/>
            <person name="Wierzbicki I.H."/>
            <person name="Pendleton A.L."/>
            <person name="Watervoot N.F."/>
            <person name="Auber R.P."/>
            <person name="Gonzalez D.J."/>
            <person name="Wisecaver J.H."/>
            <person name="Moore B.S."/>
        </authorList>
    </citation>
    <scope>NUCLEOTIDE SEQUENCE [LARGE SCALE GENOMIC DNA]</scope>
    <source>
        <strain evidence="3 4">12B1</strain>
    </source>
</reference>
<protein>
    <recommendedName>
        <fullName evidence="5">Methyltransferase type 11 domain-containing protein</fullName>
    </recommendedName>
</protein>
<dbReference type="Proteomes" id="UP001515480">
    <property type="component" value="Unassembled WGS sequence"/>
</dbReference>
<dbReference type="Gene3D" id="3.40.50.150">
    <property type="entry name" value="Vaccinia Virus protein VP39"/>
    <property type="match status" value="1"/>
</dbReference>
<evidence type="ECO:0000256" key="2">
    <source>
        <dbReference type="SAM" id="SignalP"/>
    </source>
</evidence>
<dbReference type="InterPro" id="IPR029063">
    <property type="entry name" value="SAM-dependent_MTases_sf"/>
</dbReference>
<dbReference type="AlphaFoldDB" id="A0AB34J8E4"/>